<reference evidence="2 3" key="1">
    <citation type="submission" date="2019-03" db="EMBL/GenBank/DDBJ databases">
        <title>Sequencing the genomes of 1000 actinobacteria strains.</title>
        <authorList>
            <person name="Klenk H.-P."/>
        </authorList>
    </citation>
    <scope>NUCLEOTIDE SEQUENCE [LARGE SCALE GENOMIC DNA]</scope>
    <source>
        <strain evidence="2 3">DSM 44969</strain>
    </source>
</reference>
<evidence type="ECO:0000313" key="2">
    <source>
        <dbReference type="EMBL" id="TCK19916.1"/>
    </source>
</evidence>
<dbReference type="Pfam" id="PF02464">
    <property type="entry name" value="CinA"/>
    <property type="match status" value="1"/>
</dbReference>
<dbReference type="OrthoDB" id="1253990at2"/>
<organism evidence="2 3">
    <name type="scientific">Pseudonocardia endophytica</name>
    <dbReference type="NCBI Taxonomy" id="401976"/>
    <lineage>
        <taxon>Bacteria</taxon>
        <taxon>Bacillati</taxon>
        <taxon>Actinomycetota</taxon>
        <taxon>Actinomycetes</taxon>
        <taxon>Pseudonocardiales</taxon>
        <taxon>Pseudonocardiaceae</taxon>
        <taxon>Pseudonocardia</taxon>
    </lineage>
</organism>
<keyword evidence="3" id="KW-1185">Reference proteome</keyword>
<dbReference type="AlphaFoldDB" id="A0A4V2PHA0"/>
<proteinExistence type="predicted"/>
<dbReference type="InterPro" id="IPR008136">
    <property type="entry name" value="CinA_C"/>
</dbReference>
<dbReference type="EMBL" id="SMFZ01000002">
    <property type="protein sequence ID" value="TCK19916.1"/>
    <property type="molecule type" value="Genomic_DNA"/>
</dbReference>
<gene>
    <name evidence="2" type="ORF">EV378_3860</name>
</gene>
<dbReference type="InterPro" id="IPR036653">
    <property type="entry name" value="CinA-like_C"/>
</dbReference>
<name>A0A4V2PHA0_PSEEN</name>
<dbReference type="Gene3D" id="3.90.950.20">
    <property type="entry name" value="CinA-like"/>
    <property type="match status" value="1"/>
</dbReference>
<accession>A0A4V2PHA0</accession>
<dbReference type="Proteomes" id="UP000295560">
    <property type="component" value="Unassembled WGS sequence"/>
</dbReference>
<feature type="domain" description="CinA C-terminal" evidence="1">
    <location>
        <begin position="13"/>
        <end position="162"/>
    </location>
</feature>
<protein>
    <submittedName>
        <fullName evidence="2">Nicotinamide-nucleotide amidase</fullName>
    </submittedName>
</protein>
<sequence>MSELFDREVLDQAAQVLARARDGGVRIATAETVTGGLVAAALTSVSGASAVFERGFVLYHPTAKAVGLGVPQEVSEEHGVVSAAVTEGIAAGILDNSTADAGVALTGYAGPTGGNDRDPVGTVYTSAIHRGGKVVTERHVFDGDRTEVKLQAVEVALRLLGDQLQGSDEP</sequence>
<evidence type="ECO:0000313" key="3">
    <source>
        <dbReference type="Proteomes" id="UP000295560"/>
    </source>
</evidence>
<comment type="caution">
    <text evidence="2">The sequence shown here is derived from an EMBL/GenBank/DDBJ whole genome shotgun (WGS) entry which is preliminary data.</text>
</comment>
<evidence type="ECO:0000259" key="1">
    <source>
        <dbReference type="Pfam" id="PF02464"/>
    </source>
</evidence>
<dbReference type="NCBIfam" id="TIGR00199">
    <property type="entry name" value="PncC_domain"/>
    <property type="match status" value="1"/>
</dbReference>
<dbReference type="RefSeq" id="WP_132428289.1">
    <property type="nucleotide sequence ID" value="NZ_SMFZ01000002.1"/>
</dbReference>
<dbReference type="SUPFAM" id="SSF142433">
    <property type="entry name" value="CinA-like"/>
    <property type="match status" value="1"/>
</dbReference>